<accession>A0A0R3UK28</accession>
<sequence>MTTILFAAIPRQERVRQLLKPSPETILNDSLSLSMWFAARGRGRLICSGECDLNVLPELYTSPSWLCRKDHLTPNPRALILSSQRSTLRFVACCQQAQSSTL</sequence>
<organism evidence="3">
    <name type="scientific">Mesocestoides corti</name>
    <name type="common">Flatworm</name>
    <dbReference type="NCBI Taxonomy" id="53468"/>
    <lineage>
        <taxon>Eukaryota</taxon>
        <taxon>Metazoa</taxon>
        <taxon>Spiralia</taxon>
        <taxon>Lophotrochozoa</taxon>
        <taxon>Platyhelminthes</taxon>
        <taxon>Cestoda</taxon>
        <taxon>Eucestoda</taxon>
        <taxon>Cyclophyllidea</taxon>
        <taxon>Mesocestoididae</taxon>
        <taxon>Mesocestoides</taxon>
    </lineage>
</organism>
<dbReference type="WBParaSite" id="MCOS_0000790401-mRNA-1">
    <property type="protein sequence ID" value="MCOS_0000790401-mRNA-1"/>
    <property type="gene ID" value="MCOS_0000790401"/>
</dbReference>
<dbReference type="OrthoDB" id="10252281at2759"/>
<dbReference type="Proteomes" id="UP000267029">
    <property type="component" value="Unassembled WGS sequence"/>
</dbReference>
<reference evidence="3" key="1">
    <citation type="submission" date="2017-02" db="UniProtKB">
        <authorList>
            <consortium name="WormBaseParasite"/>
        </authorList>
    </citation>
    <scope>IDENTIFICATION</scope>
</reference>
<name>A0A0R3UK28_MESCO</name>
<dbReference type="EMBL" id="UXSR01005424">
    <property type="protein sequence ID" value="VDD81902.1"/>
    <property type="molecule type" value="Genomic_DNA"/>
</dbReference>
<dbReference type="AlphaFoldDB" id="A0A0R3UK28"/>
<gene>
    <name evidence="1" type="ORF">MCOS_LOCUS7905</name>
</gene>
<proteinExistence type="predicted"/>
<evidence type="ECO:0000313" key="3">
    <source>
        <dbReference type="WBParaSite" id="MCOS_0000790401-mRNA-1"/>
    </source>
</evidence>
<protein>
    <submittedName>
        <fullName evidence="3">Transcriptional regulator</fullName>
    </submittedName>
</protein>
<keyword evidence="2" id="KW-1185">Reference proteome</keyword>
<reference evidence="1 2" key="2">
    <citation type="submission" date="2018-10" db="EMBL/GenBank/DDBJ databases">
        <authorList>
            <consortium name="Pathogen Informatics"/>
        </authorList>
    </citation>
    <scope>NUCLEOTIDE SEQUENCE [LARGE SCALE GENOMIC DNA]</scope>
</reference>
<evidence type="ECO:0000313" key="1">
    <source>
        <dbReference type="EMBL" id="VDD81902.1"/>
    </source>
</evidence>
<evidence type="ECO:0000313" key="2">
    <source>
        <dbReference type="Proteomes" id="UP000267029"/>
    </source>
</evidence>